<gene>
    <name evidence="12" type="ORF">AUK04_04840</name>
</gene>
<feature type="domain" description="Thiamine pyrophosphate enzyme TPP-binding" evidence="10">
    <location>
        <begin position="45"/>
        <end position="191"/>
    </location>
</feature>
<dbReference type="GO" id="GO:0051536">
    <property type="term" value="F:iron-sulfur cluster binding"/>
    <property type="evidence" value="ECO:0007669"/>
    <property type="project" value="UniProtKB-KW"/>
</dbReference>
<proteinExistence type="predicted"/>
<evidence type="ECO:0000256" key="3">
    <source>
        <dbReference type="ARBA" id="ARBA00001966"/>
    </source>
</evidence>
<dbReference type="Gene3D" id="3.40.50.970">
    <property type="match status" value="1"/>
</dbReference>
<dbReference type="AlphaFoldDB" id="A0A1J5HAV2"/>
<keyword evidence="8" id="KW-0411">Iron-sulfur</keyword>
<evidence type="ECO:0000256" key="2">
    <source>
        <dbReference type="ARBA" id="ARBA00001964"/>
    </source>
</evidence>
<evidence type="ECO:0000256" key="9">
    <source>
        <dbReference type="ARBA" id="ARBA00023052"/>
    </source>
</evidence>
<dbReference type="InterPro" id="IPR032686">
    <property type="entry name" value="PFO_beta_C"/>
</dbReference>
<evidence type="ECO:0000256" key="6">
    <source>
        <dbReference type="ARBA" id="ARBA00023002"/>
    </source>
</evidence>
<comment type="caution">
    <text evidence="12">The sequence shown here is derived from an EMBL/GenBank/DDBJ whole genome shotgun (WGS) entry which is preliminary data.</text>
</comment>
<keyword evidence="9" id="KW-0786">Thiamine pyrophosphate</keyword>
<evidence type="ECO:0008006" key="14">
    <source>
        <dbReference type="Google" id="ProtNLM"/>
    </source>
</evidence>
<evidence type="ECO:0000313" key="13">
    <source>
        <dbReference type="Proteomes" id="UP000183758"/>
    </source>
</evidence>
<dbReference type="GO" id="GO:0046872">
    <property type="term" value="F:metal ion binding"/>
    <property type="evidence" value="ECO:0007669"/>
    <property type="project" value="UniProtKB-KW"/>
</dbReference>
<dbReference type="InterPro" id="IPR011896">
    <property type="entry name" value="OFOB"/>
</dbReference>
<reference evidence="12 13" key="1">
    <citation type="journal article" date="2016" name="Environ. Microbiol.">
        <title>Genomic resolution of a cold subsurface aquifer community provides metabolic insights for novel microbes adapted to high CO concentrations.</title>
        <authorList>
            <person name="Probst A.J."/>
            <person name="Castelle C.J."/>
            <person name="Singh A."/>
            <person name="Brown C.T."/>
            <person name="Anantharaman K."/>
            <person name="Sharon I."/>
            <person name="Hug L.A."/>
            <person name="Burstein D."/>
            <person name="Emerson J.B."/>
            <person name="Thomas B.C."/>
            <person name="Banfield J.F."/>
        </authorList>
    </citation>
    <scope>NUCLEOTIDE SEQUENCE [LARGE SCALE GENOMIC DNA]</scope>
    <source>
        <strain evidence="12">CG2_30_33_16</strain>
    </source>
</reference>
<dbReference type="SUPFAM" id="SSF52518">
    <property type="entry name" value="Thiamin diphosphate-binding fold (THDP-binding)"/>
    <property type="match status" value="1"/>
</dbReference>
<dbReference type="CDD" id="cd03375">
    <property type="entry name" value="TPP_OGFOR"/>
    <property type="match status" value="1"/>
</dbReference>
<dbReference type="InterPro" id="IPR029061">
    <property type="entry name" value="THDP-binding"/>
</dbReference>
<keyword evidence="5" id="KW-0460">Magnesium</keyword>
<feature type="domain" description="Pyruvate ferredoxin oxidoreductase beta subunit C-terminal" evidence="11">
    <location>
        <begin position="195"/>
        <end position="258"/>
    </location>
</feature>
<dbReference type="NCBIfam" id="TIGR02177">
    <property type="entry name" value="PorB_KorB"/>
    <property type="match status" value="1"/>
</dbReference>
<dbReference type="PANTHER" id="PTHR48084:SF4">
    <property type="entry name" value="2-OXOGLUTARATE OXIDOREDUCTASE SUBUNIT KORB"/>
    <property type="match status" value="1"/>
</dbReference>
<evidence type="ECO:0000256" key="5">
    <source>
        <dbReference type="ARBA" id="ARBA00022842"/>
    </source>
</evidence>
<evidence type="ECO:0000256" key="8">
    <source>
        <dbReference type="ARBA" id="ARBA00023014"/>
    </source>
</evidence>
<evidence type="ECO:0000256" key="1">
    <source>
        <dbReference type="ARBA" id="ARBA00001946"/>
    </source>
</evidence>
<sequence length="279" mass="30687">MQDFSGYTPTWCPGCGDWGIGIAIKSALAQMGLSPSDVGVVFGIGCSGNMNDFLNAYAIHGLHGRAIPTAIGYKLANHKMPIIVVAGDGDCYGEGGNHFLHACRGNHDITVIIHDNRVYGLTTGQVAPTAMKGALSKSTPYGLIESPIDPLGLALTQGATFISQSFAGDAQHMISMIKSAINHKGFSLVNVLQPCVTFNKINGYQYYRKRVYKLIDNKVNNKDRAMKIIQDIEKEKYPLGIIYQNQQSSYHEQLPQLTKQTLIKNEKFVDFKLLERDFI</sequence>
<dbReference type="PANTHER" id="PTHR48084">
    <property type="entry name" value="2-OXOGLUTARATE OXIDOREDUCTASE SUBUNIT KORB-RELATED"/>
    <property type="match status" value="1"/>
</dbReference>
<dbReference type="Pfam" id="PF02775">
    <property type="entry name" value="TPP_enzyme_C"/>
    <property type="match status" value="1"/>
</dbReference>
<comment type="cofactor">
    <cofactor evidence="1">
        <name>Mg(2+)</name>
        <dbReference type="ChEBI" id="CHEBI:18420"/>
    </cofactor>
</comment>
<evidence type="ECO:0000313" key="12">
    <source>
        <dbReference type="EMBL" id="OIP82389.1"/>
    </source>
</evidence>
<dbReference type="InterPro" id="IPR011766">
    <property type="entry name" value="TPP_enzyme_TPP-bd"/>
</dbReference>
<dbReference type="GO" id="GO:0045333">
    <property type="term" value="P:cellular respiration"/>
    <property type="evidence" value="ECO:0007669"/>
    <property type="project" value="UniProtKB-ARBA"/>
</dbReference>
<dbReference type="InterPro" id="IPR051457">
    <property type="entry name" value="2-oxoacid:Fd_oxidoreductase"/>
</dbReference>
<keyword evidence="4" id="KW-0479">Metal-binding</keyword>
<comment type="cofactor">
    <cofactor evidence="3">
        <name>[4Fe-4S] cluster</name>
        <dbReference type="ChEBI" id="CHEBI:49883"/>
    </cofactor>
</comment>
<dbReference type="GO" id="GO:0030976">
    <property type="term" value="F:thiamine pyrophosphate binding"/>
    <property type="evidence" value="ECO:0007669"/>
    <property type="project" value="InterPro"/>
</dbReference>
<comment type="cofactor">
    <cofactor evidence="2">
        <name>thiamine diphosphate</name>
        <dbReference type="ChEBI" id="CHEBI:58937"/>
    </cofactor>
</comment>
<keyword evidence="7" id="KW-0408">Iron</keyword>
<dbReference type="Pfam" id="PF12367">
    <property type="entry name" value="PFO_beta_C"/>
    <property type="match status" value="1"/>
</dbReference>
<evidence type="ECO:0000256" key="4">
    <source>
        <dbReference type="ARBA" id="ARBA00022723"/>
    </source>
</evidence>
<name>A0A1J5HAV2_9BACT</name>
<evidence type="ECO:0000259" key="11">
    <source>
        <dbReference type="Pfam" id="PF12367"/>
    </source>
</evidence>
<dbReference type="GO" id="GO:0016625">
    <property type="term" value="F:oxidoreductase activity, acting on the aldehyde or oxo group of donors, iron-sulfur protein as acceptor"/>
    <property type="evidence" value="ECO:0007669"/>
    <property type="project" value="UniProtKB-ARBA"/>
</dbReference>
<evidence type="ECO:0000259" key="10">
    <source>
        <dbReference type="Pfam" id="PF02775"/>
    </source>
</evidence>
<organism evidence="12 13">
    <name type="scientific">Candidatus Roizmanbacteria bacterium CG2_30_33_16</name>
    <dbReference type="NCBI Taxonomy" id="1805340"/>
    <lineage>
        <taxon>Bacteria</taxon>
        <taxon>Candidatus Roizmaniibacteriota</taxon>
    </lineage>
</organism>
<accession>A0A1J5HAV2</accession>
<dbReference type="EMBL" id="MNZM01000115">
    <property type="protein sequence ID" value="OIP82389.1"/>
    <property type="molecule type" value="Genomic_DNA"/>
</dbReference>
<keyword evidence="6" id="KW-0560">Oxidoreductase</keyword>
<protein>
    <recommendedName>
        <fullName evidence="14">2-oxoacid ferredoxin oxidoreductase</fullName>
    </recommendedName>
</protein>
<dbReference type="Proteomes" id="UP000183758">
    <property type="component" value="Unassembled WGS sequence"/>
</dbReference>
<evidence type="ECO:0000256" key="7">
    <source>
        <dbReference type="ARBA" id="ARBA00023004"/>
    </source>
</evidence>